<evidence type="ECO:0000313" key="5">
    <source>
        <dbReference type="Proteomes" id="UP000693970"/>
    </source>
</evidence>
<accession>A0A9K3LZ84</accession>
<keyword evidence="2" id="KW-0418">Kinase</keyword>
<feature type="region of interest" description="Disordered" evidence="3">
    <location>
        <begin position="1"/>
        <end position="34"/>
    </location>
</feature>
<proteinExistence type="predicted"/>
<protein>
    <submittedName>
        <fullName evidence="4">Glucokinase</fullName>
    </submittedName>
</protein>
<reference evidence="4" key="2">
    <citation type="submission" date="2021-04" db="EMBL/GenBank/DDBJ databases">
        <authorList>
            <person name="Podell S."/>
        </authorList>
    </citation>
    <scope>NUCLEOTIDE SEQUENCE</scope>
    <source>
        <strain evidence="4">Hildebrandi</strain>
    </source>
</reference>
<organism evidence="4 5">
    <name type="scientific">Nitzschia inconspicua</name>
    <dbReference type="NCBI Taxonomy" id="303405"/>
    <lineage>
        <taxon>Eukaryota</taxon>
        <taxon>Sar</taxon>
        <taxon>Stramenopiles</taxon>
        <taxon>Ochrophyta</taxon>
        <taxon>Bacillariophyta</taxon>
        <taxon>Bacillariophyceae</taxon>
        <taxon>Bacillariophycidae</taxon>
        <taxon>Bacillariales</taxon>
        <taxon>Bacillariaceae</taxon>
        <taxon>Nitzschia</taxon>
    </lineage>
</organism>
<dbReference type="PANTHER" id="PTHR47363:SF1">
    <property type="entry name" value="GLUCOKINASE"/>
    <property type="match status" value="1"/>
</dbReference>
<keyword evidence="1" id="KW-0808">Transferase</keyword>
<keyword evidence="5" id="KW-1185">Reference proteome</keyword>
<dbReference type="GO" id="GO:0005536">
    <property type="term" value="F:D-glucose binding"/>
    <property type="evidence" value="ECO:0007669"/>
    <property type="project" value="InterPro"/>
</dbReference>
<dbReference type="PANTHER" id="PTHR47363">
    <property type="entry name" value="GLUCOKINASE"/>
    <property type="match status" value="1"/>
</dbReference>
<dbReference type="GO" id="GO:0004340">
    <property type="term" value="F:glucokinase activity"/>
    <property type="evidence" value="ECO:0007669"/>
    <property type="project" value="InterPro"/>
</dbReference>
<gene>
    <name evidence="4" type="ORF">IV203_019115</name>
</gene>
<dbReference type="Proteomes" id="UP000693970">
    <property type="component" value="Unassembled WGS sequence"/>
</dbReference>
<feature type="compositionally biased region" description="Polar residues" evidence="3">
    <location>
        <begin position="21"/>
        <end position="34"/>
    </location>
</feature>
<dbReference type="GO" id="GO:0006096">
    <property type="term" value="P:glycolytic process"/>
    <property type="evidence" value="ECO:0007669"/>
    <property type="project" value="InterPro"/>
</dbReference>
<dbReference type="CDD" id="cd24008">
    <property type="entry name" value="ASKHA_NBD_GLK"/>
    <property type="match status" value="1"/>
</dbReference>
<reference evidence="4" key="1">
    <citation type="journal article" date="2021" name="Sci. Rep.">
        <title>Diploid genomic architecture of Nitzschia inconspicua, an elite biomass production diatom.</title>
        <authorList>
            <person name="Oliver A."/>
            <person name="Podell S."/>
            <person name="Pinowska A."/>
            <person name="Traller J.C."/>
            <person name="Smith S.R."/>
            <person name="McClure R."/>
            <person name="Beliaev A."/>
            <person name="Bohutskyi P."/>
            <person name="Hill E.A."/>
            <person name="Rabines A."/>
            <person name="Zheng H."/>
            <person name="Allen L.Z."/>
            <person name="Kuo A."/>
            <person name="Grigoriev I.V."/>
            <person name="Allen A.E."/>
            <person name="Hazlebeck D."/>
            <person name="Allen E.E."/>
        </authorList>
    </citation>
    <scope>NUCLEOTIDE SEQUENCE</scope>
    <source>
        <strain evidence="4">Hildebrandi</strain>
    </source>
</reference>
<evidence type="ECO:0000256" key="3">
    <source>
        <dbReference type="SAM" id="MobiDB-lite"/>
    </source>
</evidence>
<dbReference type="OrthoDB" id="10251652at2759"/>
<comment type="caution">
    <text evidence="4">The sequence shown here is derived from an EMBL/GenBank/DDBJ whole genome shotgun (WGS) entry which is preliminary data.</text>
</comment>
<dbReference type="GO" id="GO:0005524">
    <property type="term" value="F:ATP binding"/>
    <property type="evidence" value="ECO:0007669"/>
    <property type="project" value="InterPro"/>
</dbReference>
<dbReference type="EMBL" id="JAGRRH010000004">
    <property type="protein sequence ID" value="KAG7370545.1"/>
    <property type="molecule type" value="Genomic_DNA"/>
</dbReference>
<sequence length="444" mass="48619">MSTTKNNNHDNDTGDDDQATSENSMKQSSAITTTPNNEDTLVIVAGDIGGTNSRLALYTSNGERVYYRDYRNEEYLLKDADDDTTPSDRMFEQKILIPFLQSCCSEGRSSTTYDWNVFEIVVVCLAVAGPVKDNTVQTSRHKALEINGYDLLQRCQNSDDPFIRKIVQCCIINDFVAQGYGCLTLQNDDDVVELGVMSGSTNQTNQKTKNENGPIVCIGAGTGLGTCYLTTTGPAALSSDSNSTATTTRTTSNYTCLPSELGQIEWTPRTEHEIDLWRYLKQKLDSPNRVSLEEVVSGTGLANCYDGYAALYPQKVTPSIQEQCNTAGDIKGMVVAEHADDCEVCHMAMTTVMRSYGAAASTCAMTFLPTGGLYISGGLAPKHYLSSWIQGSNSCFLTAYRDKGRASSILNDIPLFVVTCDDLGLRGAYQYARQQIYQHNCSNN</sequence>
<evidence type="ECO:0000256" key="1">
    <source>
        <dbReference type="ARBA" id="ARBA00022679"/>
    </source>
</evidence>
<dbReference type="AlphaFoldDB" id="A0A9K3LZ84"/>
<evidence type="ECO:0000256" key="2">
    <source>
        <dbReference type="ARBA" id="ARBA00022777"/>
    </source>
</evidence>
<evidence type="ECO:0000313" key="4">
    <source>
        <dbReference type="EMBL" id="KAG7370545.1"/>
    </source>
</evidence>
<dbReference type="InterPro" id="IPR003836">
    <property type="entry name" value="Glucokinase"/>
</dbReference>
<name>A0A9K3LZ84_9STRA</name>
<dbReference type="Pfam" id="PF02685">
    <property type="entry name" value="Glucokinase"/>
    <property type="match status" value="1"/>
</dbReference>